<proteinExistence type="predicted"/>
<feature type="region of interest" description="Disordered" evidence="1">
    <location>
        <begin position="39"/>
        <end position="76"/>
    </location>
</feature>
<reference evidence="2 3" key="1">
    <citation type="journal article" date="2024" name="BMC Genomics">
        <title>Genome assembly of redclaw crayfish (Cherax quadricarinatus) provides insights into its immune adaptation and hypoxia tolerance.</title>
        <authorList>
            <person name="Liu Z."/>
            <person name="Zheng J."/>
            <person name="Li H."/>
            <person name="Fang K."/>
            <person name="Wang S."/>
            <person name="He J."/>
            <person name="Zhou D."/>
            <person name="Weng S."/>
            <person name="Chi M."/>
            <person name="Gu Z."/>
            <person name="He J."/>
            <person name="Li F."/>
            <person name="Wang M."/>
        </authorList>
    </citation>
    <scope>NUCLEOTIDE SEQUENCE [LARGE SCALE GENOMIC DNA]</scope>
    <source>
        <strain evidence="2">ZL_2023a</strain>
    </source>
</reference>
<evidence type="ECO:0000313" key="3">
    <source>
        <dbReference type="Proteomes" id="UP001445076"/>
    </source>
</evidence>
<organism evidence="2 3">
    <name type="scientific">Cherax quadricarinatus</name>
    <name type="common">Australian red claw crayfish</name>
    <dbReference type="NCBI Taxonomy" id="27406"/>
    <lineage>
        <taxon>Eukaryota</taxon>
        <taxon>Metazoa</taxon>
        <taxon>Ecdysozoa</taxon>
        <taxon>Arthropoda</taxon>
        <taxon>Crustacea</taxon>
        <taxon>Multicrustacea</taxon>
        <taxon>Malacostraca</taxon>
        <taxon>Eumalacostraca</taxon>
        <taxon>Eucarida</taxon>
        <taxon>Decapoda</taxon>
        <taxon>Pleocyemata</taxon>
        <taxon>Astacidea</taxon>
        <taxon>Parastacoidea</taxon>
        <taxon>Parastacidae</taxon>
        <taxon>Cherax</taxon>
    </lineage>
</organism>
<name>A0AAW0YFE8_CHEQU</name>
<accession>A0AAW0YFE8</accession>
<evidence type="ECO:0000313" key="2">
    <source>
        <dbReference type="EMBL" id="KAK8750458.1"/>
    </source>
</evidence>
<protein>
    <submittedName>
        <fullName evidence="2">Uncharacterized protein</fullName>
    </submittedName>
</protein>
<gene>
    <name evidence="2" type="ORF">OTU49_014840</name>
</gene>
<dbReference type="AlphaFoldDB" id="A0AAW0YFE8"/>
<dbReference type="EMBL" id="JARKIK010000007">
    <property type="protein sequence ID" value="KAK8750458.1"/>
    <property type="molecule type" value="Genomic_DNA"/>
</dbReference>
<sequence length="108" mass="11833">MASVVKRNRGRVLESVCEIEVACSVERVSEIVKRNRTRKLRDREVEEQSDDIRVQSDPKEEVQTENWREGGRGQGKKGCVEVECVGGVGQGASSGECKSQAGARAPVC</sequence>
<evidence type="ECO:0000256" key="1">
    <source>
        <dbReference type="SAM" id="MobiDB-lite"/>
    </source>
</evidence>
<dbReference type="Proteomes" id="UP001445076">
    <property type="component" value="Unassembled WGS sequence"/>
</dbReference>
<comment type="caution">
    <text evidence="2">The sequence shown here is derived from an EMBL/GenBank/DDBJ whole genome shotgun (WGS) entry which is preliminary data.</text>
</comment>
<keyword evidence="3" id="KW-1185">Reference proteome</keyword>
<feature type="compositionally biased region" description="Basic and acidic residues" evidence="1">
    <location>
        <begin position="41"/>
        <end position="71"/>
    </location>
</feature>